<name>A0A1L5F4X4_CLOKL</name>
<dbReference type="Proteomes" id="UP000184604">
    <property type="component" value="Chromosome"/>
</dbReference>
<keyword evidence="1" id="KW-0812">Transmembrane</keyword>
<evidence type="ECO:0000313" key="3">
    <source>
        <dbReference type="EMBL" id="APM37890.1"/>
    </source>
</evidence>
<dbReference type="EMBL" id="CP018335">
    <property type="protein sequence ID" value="APM37890.1"/>
    <property type="molecule type" value="Genomic_DNA"/>
</dbReference>
<dbReference type="Pfam" id="PF01757">
    <property type="entry name" value="Acyl_transf_3"/>
    <property type="match status" value="1"/>
</dbReference>
<dbReference type="GO" id="GO:0016747">
    <property type="term" value="F:acyltransferase activity, transferring groups other than amino-acyl groups"/>
    <property type="evidence" value="ECO:0007669"/>
    <property type="project" value="InterPro"/>
</dbReference>
<gene>
    <name evidence="3" type="ORF">BS101_03620</name>
</gene>
<reference evidence="3 4" key="1">
    <citation type="submission" date="2016-12" db="EMBL/GenBank/DDBJ databases">
        <title>Complete genome sequence of Clostridium kluyveri JZZ isolated from the pit mud of a Chinese flavor liquor-making factory.</title>
        <authorList>
            <person name="Wang Y."/>
        </authorList>
    </citation>
    <scope>NUCLEOTIDE SEQUENCE [LARGE SCALE GENOMIC DNA]</scope>
    <source>
        <strain evidence="3 4">JZZ</strain>
    </source>
</reference>
<dbReference type="PANTHER" id="PTHR36927:SF1">
    <property type="entry name" value="MDO-LIKE PROTEIN"/>
    <property type="match status" value="1"/>
</dbReference>
<dbReference type="AlphaFoldDB" id="A0A1L5F4X4"/>
<accession>A0A1L5F4X4</accession>
<feature type="transmembrane region" description="Helical" evidence="1">
    <location>
        <begin position="200"/>
        <end position="218"/>
    </location>
</feature>
<keyword evidence="1" id="KW-1133">Transmembrane helix</keyword>
<dbReference type="InterPro" id="IPR002656">
    <property type="entry name" value="Acyl_transf_3_dom"/>
</dbReference>
<evidence type="ECO:0000259" key="2">
    <source>
        <dbReference type="Pfam" id="PF01757"/>
    </source>
</evidence>
<sequence>MEIQELIMRKNYLDNIRWGIIILVVIYHIIYIFNSVGVISNIGVKGIPQMDVMLYFIYPWFMASLFLVGGISARYSLQKRTGKQFAKERVKRLLVPSIAGIFILGWISGYVTNHYVDMFGGKGDLIPGFIKYLIYSLCGIGPLWFAHELFLASMILLLFRKFDKNDTLWKICKKANMAIILLLFFAVWGSSFILNTPLITVYRNGIYIFMFLLGYYVFSHDEVQERLKKWHLPLLISAVICGIIYTIYYYGDNYTTAACLQSPFTNFYLWIIILAILGCGNAWFNGTNHFTEYMNKRTFGIYVLHYPVLIMSAYLLTTYLQLPMLLYYFILLVIEIMAMPFLYEIISRIPVLSFLILGISKHSS</sequence>
<feature type="transmembrane region" description="Helical" evidence="1">
    <location>
        <begin position="230"/>
        <end position="251"/>
    </location>
</feature>
<proteinExistence type="predicted"/>
<evidence type="ECO:0000256" key="1">
    <source>
        <dbReference type="SAM" id="Phobius"/>
    </source>
</evidence>
<dbReference type="PANTHER" id="PTHR36927">
    <property type="entry name" value="BLR4337 PROTEIN"/>
    <property type="match status" value="1"/>
</dbReference>
<feature type="transmembrane region" description="Helical" evidence="1">
    <location>
        <begin position="93"/>
        <end position="112"/>
    </location>
</feature>
<evidence type="ECO:0000313" key="4">
    <source>
        <dbReference type="Proteomes" id="UP000184604"/>
    </source>
</evidence>
<feature type="transmembrane region" description="Helical" evidence="1">
    <location>
        <begin position="267"/>
        <end position="287"/>
    </location>
</feature>
<protein>
    <recommendedName>
        <fullName evidence="2">Acyltransferase 3 domain-containing protein</fullName>
    </recommendedName>
</protein>
<dbReference type="OrthoDB" id="5446016at2"/>
<organism evidence="3 4">
    <name type="scientific">Clostridium kluyveri</name>
    <dbReference type="NCBI Taxonomy" id="1534"/>
    <lineage>
        <taxon>Bacteria</taxon>
        <taxon>Bacillati</taxon>
        <taxon>Bacillota</taxon>
        <taxon>Clostridia</taxon>
        <taxon>Eubacteriales</taxon>
        <taxon>Clostridiaceae</taxon>
        <taxon>Clostridium</taxon>
    </lineage>
</organism>
<feature type="transmembrane region" description="Helical" evidence="1">
    <location>
        <begin position="175"/>
        <end position="194"/>
    </location>
</feature>
<feature type="domain" description="Acyltransferase 3" evidence="2">
    <location>
        <begin position="11"/>
        <end position="334"/>
    </location>
</feature>
<feature type="transmembrane region" description="Helical" evidence="1">
    <location>
        <begin position="132"/>
        <end position="159"/>
    </location>
</feature>
<feature type="transmembrane region" description="Helical" evidence="1">
    <location>
        <begin position="299"/>
        <end position="320"/>
    </location>
</feature>
<dbReference type="InterPro" id="IPR050623">
    <property type="entry name" value="Glucan_succinyl_AcylTrfase"/>
</dbReference>
<feature type="transmembrane region" description="Helical" evidence="1">
    <location>
        <begin position="326"/>
        <end position="346"/>
    </location>
</feature>
<feature type="transmembrane region" description="Helical" evidence="1">
    <location>
        <begin position="20"/>
        <end position="40"/>
    </location>
</feature>
<feature type="transmembrane region" description="Helical" evidence="1">
    <location>
        <begin position="52"/>
        <end position="73"/>
    </location>
</feature>
<keyword evidence="1" id="KW-0472">Membrane</keyword>